<dbReference type="InterPro" id="IPR010995">
    <property type="entry name" value="DNA_repair_Rad51/TF_NusA_a-hlx"/>
</dbReference>
<sequence>MALLKKIKEKLGFGSDSSDDEGGETTVTVERDAGDDGTAAGSETTATGTADVAVDEGETDGSDGSTEGGSGGTDAAEAAAEEPTDREDEEVGGVEADGDAADEDAADDADDDLGAETDADGSDGDVVDGEPVERIKGIGPAYGERLGEIGIETVADLAAADPAEVAEGTSVGEKRAGKWIDRAKEF</sequence>
<comment type="caution">
    <text evidence="2">The sequence shown here is derived from an EMBL/GenBank/DDBJ whole genome shotgun (WGS) entry which is preliminary data.</text>
</comment>
<evidence type="ECO:0000313" key="2">
    <source>
        <dbReference type="EMBL" id="OYR54670.1"/>
    </source>
</evidence>
<dbReference type="Pfam" id="PF14520">
    <property type="entry name" value="HHH_5"/>
    <property type="match status" value="1"/>
</dbReference>
<evidence type="ECO:0008006" key="4">
    <source>
        <dbReference type="Google" id="ProtNLM"/>
    </source>
</evidence>
<proteinExistence type="predicted"/>
<feature type="compositionally biased region" description="Acidic residues" evidence="1">
    <location>
        <begin position="79"/>
        <end position="130"/>
    </location>
</feature>
<dbReference type="RefSeq" id="WP_094533837.1">
    <property type="nucleotide sequence ID" value="NZ_NHPJ01000115.1"/>
</dbReference>
<dbReference type="SUPFAM" id="SSF47794">
    <property type="entry name" value="Rad51 N-terminal domain-like"/>
    <property type="match status" value="1"/>
</dbReference>
<accession>A0A256IDT2</accession>
<reference evidence="2 3" key="1">
    <citation type="journal article" date="2014" name="Front. Microbiol.">
        <title>Population and genomic analysis of the genus Halorubrum.</title>
        <authorList>
            <person name="Fullmer M.S."/>
            <person name="Soucy S.M."/>
            <person name="Swithers K.S."/>
            <person name="Makkay A.M."/>
            <person name="Wheeler R."/>
            <person name="Ventosa A."/>
            <person name="Gogarten J.P."/>
            <person name="Papke R.T."/>
        </authorList>
    </citation>
    <scope>NUCLEOTIDE SEQUENCE [LARGE SCALE GENOMIC DNA]</scope>
    <source>
        <strain evidence="2 3">Cb34</strain>
    </source>
</reference>
<gene>
    <name evidence="2" type="ORF">DJ70_13440</name>
</gene>
<dbReference type="Proteomes" id="UP000216308">
    <property type="component" value="Unassembled WGS sequence"/>
</dbReference>
<feature type="compositionally biased region" description="Low complexity" evidence="1">
    <location>
        <begin position="36"/>
        <end position="52"/>
    </location>
</feature>
<evidence type="ECO:0000256" key="1">
    <source>
        <dbReference type="SAM" id="MobiDB-lite"/>
    </source>
</evidence>
<keyword evidence="3" id="KW-1185">Reference proteome</keyword>
<evidence type="ECO:0000313" key="3">
    <source>
        <dbReference type="Proteomes" id="UP000216308"/>
    </source>
</evidence>
<dbReference type="GO" id="GO:0000166">
    <property type="term" value="F:nucleotide binding"/>
    <property type="evidence" value="ECO:0007669"/>
    <property type="project" value="InterPro"/>
</dbReference>
<feature type="region of interest" description="Disordered" evidence="1">
    <location>
        <begin position="1"/>
        <end position="131"/>
    </location>
</feature>
<organism evidence="2 3">
    <name type="scientific">Halorubrum halodurans</name>
    <dbReference type="NCBI Taxonomy" id="1383851"/>
    <lineage>
        <taxon>Archaea</taxon>
        <taxon>Methanobacteriati</taxon>
        <taxon>Methanobacteriota</taxon>
        <taxon>Stenosarchaea group</taxon>
        <taxon>Halobacteria</taxon>
        <taxon>Halobacteriales</taxon>
        <taxon>Haloferacaceae</taxon>
        <taxon>Halorubrum</taxon>
    </lineage>
</organism>
<protein>
    <recommendedName>
        <fullName evidence="4">Helix-hairpin-helix domain-containing protein</fullName>
    </recommendedName>
</protein>
<name>A0A256IDT2_9EURY</name>
<dbReference type="AlphaFoldDB" id="A0A256IDT2"/>
<dbReference type="EMBL" id="NHPJ01000115">
    <property type="protein sequence ID" value="OYR54670.1"/>
    <property type="molecule type" value="Genomic_DNA"/>
</dbReference>
<dbReference type="Gene3D" id="1.10.150.20">
    <property type="entry name" value="5' to 3' exonuclease, C-terminal subdomain"/>
    <property type="match status" value="1"/>
</dbReference>